<protein>
    <recommendedName>
        <fullName evidence="2">Peptidase M13 N-terminal domain-containing protein</fullName>
    </recommendedName>
</protein>
<name>A0A2G9UAU5_TELCI</name>
<proteinExistence type="inferred from homology"/>
<dbReference type="SUPFAM" id="SSF55486">
    <property type="entry name" value="Metalloproteases ('zincins'), catalytic domain"/>
    <property type="match status" value="1"/>
</dbReference>
<gene>
    <name evidence="3" type="ORF">TELCIR_10916</name>
</gene>
<dbReference type="Gene3D" id="1.10.1380.10">
    <property type="entry name" value="Neutral endopeptidase , domain2"/>
    <property type="match status" value="1"/>
</dbReference>
<dbReference type="Pfam" id="PF05649">
    <property type="entry name" value="Peptidase_M13_N"/>
    <property type="match status" value="1"/>
</dbReference>
<dbReference type="PROSITE" id="PS51885">
    <property type="entry name" value="NEPRILYSIN"/>
    <property type="match status" value="1"/>
</dbReference>
<dbReference type="EMBL" id="KZ347659">
    <property type="protein sequence ID" value="PIO67338.1"/>
    <property type="molecule type" value="Genomic_DNA"/>
</dbReference>
<dbReference type="Proteomes" id="UP000230423">
    <property type="component" value="Unassembled WGS sequence"/>
</dbReference>
<dbReference type="GO" id="GO:0006508">
    <property type="term" value="P:proteolysis"/>
    <property type="evidence" value="ECO:0007669"/>
    <property type="project" value="InterPro"/>
</dbReference>
<comment type="similarity">
    <text evidence="1">Belongs to the peptidase M13 family.</text>
</comment>
<reference evidence="3 4" key="1">
    <citation type="submission" date="2015-09" db="EMBL/GenBank/DDBJ databases">
        <title>Draft genome of the parasitic nematode Teladorsagia circumcincta isolate WARC Sus (inbred).</title>
        <authorList>
            <person name="Mitreva M."/>
        </authorList>
    </citation>
    <scope>NUCLEOTIDE SEQUENCE [LARGE SCALE GENOMIC DNA]</scope>
    <source>
        <strain evidence="3 4">S</strain>
    </source>
</reference>
<feature type="domain" description="Peptidase M13 N-terminal" evidence="2">
    <location>
        <begin position="9"/>
        <end position="153"/>
    </location>
</feature>
<dbReference type="InterPro" id="IPR008753">
    <property type="entry name" value="Peptidase_M13_N"/>
</dbReference>
<dbReference type="OrthoDB" id="5848734at2759"/>
<dbReference type="GO" id="GO:0004222">
    <property type="term" value="F:metalloendopeptidase activity"/>
    <property type="evidence" value="ECO:0007669"/>
    <property type="project" value="InterPro"/>
</dbReference>
<dbReference type="InterPro" id="IPR000718">
    <property type="entry name" value="Peptidase_M13"/>
</dbReference>
<accession>A0A2G9UAU5</accession>
<dbReference type="InterPro" id="IPR042089">
    <property type="entry name" value="Peptidase_M13_dom_2"/>
</dbReference>
<sequence>MVDGDDKWRASDFDLTSLMVHISEKRDIDVFIGIYVSLDDKNVSRRLVKFDQADLGLGANTRDYYLNRANHGRKIEAYRQLLISRVKLIYEYANIPKNDEKIISDANEIIELEVKIAKIMVAEEDRRDYFKRYNLRRLSDMQKLMPMVIWKNMENSTTDMD</sequence>
<organism evidence="3 4">
    <name type="scientific">Teladorsagia circumcincta</name>
    <name type="common">Brown stomach worm</name>
    <name type="synonym">Ostertagia circumcincta</name>
    <dbReference type="NCBI Taxonomy" id="45464"/>
    <lineage>
        <taxon>Eukaryota</taxon>
        <taxon>Metazoa</taxon>
        <taxon>Ecdysozoa</taxon>
        <taxon>Nematoda</taxon>
        <taxon>Chromadorea</taxon>
        <taxon>Rhabditida</taxon>
        <taxon>Rhabditina</taxon>
        <taxon>Rhabditomorpha</taxon>
        <taxon>Strongyloidea</taxon>
        <taxon>Trichostrongylidae</taxon>
        <taxon>Teladorsagia</taxon>
    </lineage>
</organism>
<keyword evidence="4" id="KW-1185">Reference proteome</keyword>
<evidence type="ECO:0000313" key="4">
    <source>
        <dbReference type="Proteomes" id="UP000230423"/>
    </source>
</evidence>
<evidence type="ECO:0000259" key="2">
    <source>
        <dbReference type="Pfam" id="PF05649"/>
    </source>
</evidence>
<evidence type="ECO:0000256" key="1">
    <source>
        <dbReference type="ARBA" id="ARBA00007357"/>
    </source>
</evidence>
<evidence type="ECO:0000313" key="3">
    <source>
        <dbReference type="EMBL" id="PIO67338.1"/>
    </source>
</evidence>
<dbReference type="AlphaFoldDB" id="A0A2G9UAU5"/>